<dbReference type="Gene3D" id="3.40.720.10">
    <property type="entry name" value="Alkaline Phosphatase, subunit A"/>
    <property type="match status" value="1"/>
</dbReference>
<gene>
    <name evidence="1" type="ORF">M0R89_12290</name>
</gene>
<dbReference type="AlphaFoldDB" id="A0A8U0HRE8"/>
<dbReference type="Pfam" id="PF01663">
    <property type="entry name" value="Phosphodiest"/>
    <property type="match status" value="1"/>
</dbReference>
<dbReference type="Proteomes" id="UP000830729">
    <property type="component" value="Chromosome"/>
</dbReference>
<name>A0A8U0HRE8_9EURY</name>
<dbReference type="RefSeq" id="WP_248649379.1">
    <property type="nucleotide sequence ID" value="NZ_CP096659.1"/>
</dbReference>
<proteinExistence type="predicted"/>
<evidence type="ECO:0000313" key="1">
    <source>
        <dbReference type="EMBL" id="UPV73323.1"/>
    </source>
</evidence>
<organism evidence="1 2">
    <name type="scientific">Halorussus limi</name>
    <dbReference type="NCBI Taxonomy" id="2938695"/>
    <lineage>
        <taxon>Archaea</taxon>
        <taxon>Methanobacteriati</taxon>
        <taxon>Methanobacteriota</taxon>
        <taxon>Stenosarchaea group</taxon>
        <taxon>Halobacteria</taxon>
        <taxon>Halobacteriales</taxon>
        <taxon>Haladaptataceae</taxon>
        <taxon>Halorussus</taxon>
    </lineage>
</organism>
<protein>
    <submittedName>
        <fullName evidence="1">Alkaline phosphatase family protein</fullName>
    </submittedName>
</protein>
<dbReference type="SUPFAM" id="SSF53649">
    <property type="entry name" value="Alkaline phosphatase-like"/>
    <property type="match status" value="1"/>
</dbReference>
<evidence type="ECO:0000313" key="2">
    <source>
        <dbReference type="Proteomes" id="UP000830729"/>
    </source>
</evidence>
<dbReference type="EMBL" id="CP096659">
    <property type="protein sequence ID" value="UPV73323.1"/>
    <property type="molecule type" value="Genomic_DNA"/>
</dbReference>
<dbReference type="InterPro" id="IPR017850">
    <property type="entry name" value="Alkaline_phosphatase_core_sf"/>
</dbReference>
<dbReference type="KEGG" id="halx:M0R89_12290"/>
<dbReference type="GeneID" id="72185991"/>
<reference evidence="1 2" key="1">
    <citation type="submission" date="2022-04" db="EMBL/GenBank/DDBJ databases">
        <title>Diverse halophilic archaea isolated from saline environments.</title>
        <authorList>
            <person name="Cui H.-L."/>
        </authorList>
    </citation>
    <scope>NUCLEOTIDE SEQUENCE [LARGE SCALE GENOMIC DNA]</scope>
    <source>
        <strain evidence="1 2">XZYJT49</strain>
    </source>
</reference>
<sequence>MGLFDKLRGDDKPRVAFFGIDGVPYSFLEDHFDEFEHLAALAEEGSSGAIDSIVPPESSACWPSLTTGVNPGNTGVYGFQDREVGSYDTYVPMGRDVQATRLWDRVHDAGRDATVMNVPVTFPPQRNVQRMVSGFLSPGIDKAAYPDELRDYLESIDYRLDTNPKLGHDEDKQEFIENAHATLDARYEAFKHYIQQDDWDLFFGVFMTTDRVNHFLFKHYEEDMEYKQEFLDFYEKVDRYLGEIRQNLPDDVTMMVASDHGFTSLDYEVHFNEWLRQEGWLSYEDDDHEGLGDISDDTEAYSLIPGRFYINLEGREPRGSVPESEYEQKRDQLKEALENLEGPEGRKVCDRVVEKEEAFHGDHEDIAPDLVAIPNHGFDLKAGFKGHDDVFGHGPRNGMHSFDNASLFVDDPDATIRDVNLYDIAPTILDLMEMEYDAGEFDGRSLV</sequence>
<keyword evidence="2" id="KW-1185">Reference proteome</keyword>
<dbReference type="GO" id="GO:0016787">
    <property type="term" value="F:hydrolase activity"/>
    <property type="evidence" value="ECO:0007669"/>
    <property type="project" value="UniProtKB-ARBA"/>
</dbReference>
<dbReference type="PANTHER" id="PTHR10151">
    <property type="entry name" value="ECTONUCLEOTIDE PYROPHOSPHATASE/PHOSPHODIESTERASE"/>
    <property type="match status" value="1"/>
</dbReference>
<dbReference type="PANTHER" id="PTHR10151:SF120">
    <property type="entry name" value="BIS(5'-ADENOSYL)-TRIPHOSPHATASE"/>
    <property type="match status" value="1"/>
</dbReference>
<dbReference type="InterPro" id="IPR002591">
    <property type="entry name" value="Phosphodiest/P_Trfase"/>
</dbReference>
<accession>A0A8U0HRE8</accession>